<dbReference type="PANTHER" id="PTHR31728:SF5">
    <property type="entry name" value="OS07G0540200 PROTEIN"/>
    <property type="match status" value="1"/>
</dbReference>
<sequence length="280" mass="31427">MTVKTDVNFRITGPCLSLLLRDCECSLSDQMGFLIGEKSSVTTQTISDAEMEEEKIETTISINGTFPVGLPFVFCSSLGRVDETTLKEVLGSVEKEVVGWYSFRRNCNHSISLRETILHRELRRVLSHSSAQFFVFCIITTSATDRNATHSLKFTFFSQNHRRLQPVSVVETNLGEPEDNVYRKSSAVDDSFKCLQQVFQSVNGVNNSKMAMSVLHTEMNKHLDTLQSSVSKLQHQVHSHFQRSSSSSYSCAVVDRKTRGDEGMASTSRKITAAELSQEY</sequence>
<evidence type="ECO:0000313" key="2">
    <source>
        <dbReference type="EMBL" id="JAS63373.1"/>
    </source>
</evidence>
<dbReference type="GO" id="GO:0008017">
    <property type="term" value="F:microtubule binding"/>
    <property type="evidence" value="ECO:0007669"/>
    <property type="project" value="TreeGrafter"/>
</dbReference>
<evidence type="ECO:0008006" key="3">
    <source>
        <dbReference type="Google" id="ProtNLM"/>
    </source>
</evidence>
<dbReference type="AlphaFoldDB" id="A0A1B6GEH8"/>
<accession>A0A1B6GEH8</accession>
<dbReference type="GO" id="GO:0090307">
    <property type="term" value="P:mitotic spindle assembly"/>
    <property type="evidence" value="ECO:0007669"/>
    <property type="project" value="TreeGrafter"/>
</dbReference>
<gene>
    <name evidence="1" type="ORF">g.13392</name>
    <name evidence="2" type="ORF">g.13393</name>
</gene>
<evidence type="ECO:0000313" key="1">
    <source>
        <dbReference type="EMBL" id="JAS60834.1"/>
    </source>
</evidence>
<dbReference type="GO" id="GO:0008608">
    <property type="term" value="P:attachment of spindle microtubules to kinetochore"/>
    <property type="evidence" value="ECO:0007669"/>
    <property type="project" value="TreeGrafter"/>
</dbReference>
<proteinExistence type="predicted"/>
<reference evidence="1" key="1">
    <citation type="submission" date="2015-11" db="EMBL/GenBank/DDBJ databases">
        <title>De novo transcriptome assembly of four potential Pierce s Disease insect vectors from Arizona vineyards.</title>
        <authorList>
            <person name="Tassone E.E."/>
        </authorList>
    </citation>
    <scope>NUCLEOTIDE SEQUENCE</scope>
</reference>
<dbReference type="Pfam" id="PF21125">
    <property type="entry name" value="MPN_2A_DUB_like"/>
    <property type="match status" value="1"/>
</dbReference>
<organism evidence="1">
    <name type="scientific">Cuerna arida</name>
    <dbReference type="NCBI Taxonomy" id="1464854"/>
    <lineage>
        <taxon>Eukaryota</taxon>
        <taxon>Metazoa</taxon>
        <taxon>Ecdysozoa</taxon>
        <taxon>Arthropoda</taxon>
        <taxon>Hexapoda</taxon>
        <taxon>Insecta</taxon>
        <taxon>Pterygota</taxon>
        <taxon>Neoptera</taxon>
        <taxon>Paraneoptera</taxon>
        <taxon>Hemiptera</taxon>
        <taxon>Auchenorrhyncha</taxon>
        <taxon>Membracoidea</taxon>
        <taxon>Cicadellidae</taxon>
        <taxon>Cicadellinae</taxon>
        <taxon>Proconiini</taxon>
        <taxon>Cuerna</taxon>
    </lineage>
</organism>
<dbReference type="GO" id="GO:0031593">
    <property type="term" value="F:polyubiquitin modification-dependent protein binding"/>
    <property type="evidence" value="ECO:0007669"/>
    <property type="project" value="TreeGrafter"/>
</dbReference>
<dbReference type="EMBL" id="GECZ01006396">
    <property type="protein sequence ID" value="JAS63373.1"/>
    <property type="molecule type" value="Transcribed_RNA"/>
</dbReference>
<name>A0A1B6GEH8_9HEMI</name>
<dbReference type="EMBL" id="GECZ01008935">
    <property type="protein sequence ID" value="JAS60834.1"/>
    <property type="molecule type" value="Transcribed_RNA"/>
</dbReference>
<dbReference type="GO" id="GO:0070536">
    <property type="term" value="P:protein K63-linked deubiquitination"/>
    <property type="evidence" value="ECO:0007669"/>
    <property type="project" value="TreeGrafter"/>
</dbReference>
<protein>
    <recommendedName>
        <fullName evidence="3">MPN domain-containing protein</fullName>
    </recommendedName>
</protein>
<dbReference type="PRINTS" id="PR02051">
    <property type="entry name" value="PROTEINF175"/>
</dbReference>
<dbReference type="PANTHER" id="PTHR31728">
    <property type="entry name" value="ABRAXAS FAMILY MEMBER"/>
    <property type="match status" value="1"/>
</dbReference>
<dbReference type="InterPro" id="IPR023238">
    <property type="entry name" value="FAM175"/>
</dbReference>
<dbReference type="GO" id="GO:0005634">
    <property type="term" value="C:nucleus"/>
    <property type="evidence" value="ECO:0007669"/>
    <property type="project" value="TreeGrafter"/>
</dbReference>